<proteinExistence type="predicted"/>
<dbReference type="InterPro" id="IPR009081">
    <property type="entry name" value="PP-bd_ACP"/>
</dbReference>
<protein>
    <recommendedName>
        <fullName evidence="1">Carrier domain-containing protein</fullName>
    </recommendedName>
</protein>
<evidence type="ECO:0000313" key="3">
    <source>
        <dbReference type="Proteomes" id="UP000515703"/>
    </source>
</evidence>
<name>A0A7M3SA51_9FIRM</name>
<dbReference type="Pfam" id="PF00550">
    <property type="entry name" value="PP-binding"/>
    <property type="match status" value="1"/>
</dbReference>
<dbReference type="InterPro" id="IPR036736">
    <property type="entry name" value="ACP-like_sf"/>
</dbReference>
<keyword evidence="3" id="KW-1185">Reference proteome</keyword>
<organism evidence="2 3">
    <name type="scientific">Anaerocolumna chitinilytica</name>
    <dbReference type="NCBI Taxonomy" id="1727145"/>
    <lineage>
        <taxon>Bacteria</taxon>
        <taxon>Bacillati</taxon>
        <taxon>Bacillota</taxon>
        <taxon>Clostridia</taxon>
        <taxon>Lachnospirales</taxon>
        <taxon>Lachnospiraceae</taxon>
        <taxon>Anaerocolumna</taxon>
    </lineage>
</organism>
<accession>A0A7M3SA51</accession>
<dbReference type="EMBL" id="AP023368">
    <property type="protein sequence ID" value="BCK01469.1"/>
    <property type="molecule type" value="Genomic_DNA"/>
</dbReference>
<dbReference type="RefSeq" id="WP_185257031.1">
    <property type="nucleotide sequence ID" value="NZ_AP023368.1"/>
</dbReference>
<feature type="domain" description="Carrier" evidence="1">
    <location>
        <begin position="1"/>
        <end position="79"/>
    </location>
</feature>
<dbReference type="AlphaFoldDB" id="A0A7M3SA51"/>
<gene>
    <name evidence="2" type="ORF">bsdcttw_45090</name>
</gene>
<dbReference type="PROSITE" id="PS50075">
    <property type="entry name" value="CARRIER"/>
    <property type="match status" value="1"/>
</dbReference>
<dbReference type="Proteomes" id="UP000515703">
    <property type="component" value="Chromosome"/>
</dbReference>
<reference evidence="2 3" key="2">
    <citation type="submission" date="2020-08" db="EMBL/GenBank/DDBJ databases">
        <authorList>
            <person name="Ueki A."/>
            <person name="Tonouchi A."/>
        </authorList>
    </citation>
    <scope>NUCLEOTIDE SEQUENCE [LARGE SCALE GENOMIC DNA]</scope>
    <source>
        <strain evidence="2 3">CTTW</strain>
    </source>
</reference>
<sequence>MNDIIIKIIDIVNEVTEDTKITEESLEMSFEELGIDSIAFISIIISLEEEFCIEIPDENLLLSELNTVHKIAELLVMLNNN</sequence>
<evidence type="ECO:0000313" key="2">
    <source>
        <dbReference type="EMBL" id="BCK01469.1"/>
    </source>
</evidence>
<evidence type="ECO:0000259" key="1">
    <source>
        <dbReference type="PROSITE" id="PS50075"/>
    </source>
</evidence>
<dbReference type="Gene3D" id="1.10.1200.10">
    <property type="entry name" value="ACP-like"/>
    <property type="match status" value="1"/>
</dbReference>
<dbReference type="SUPFAM" id="SSF47336">
    <property type="entry name" value="ACP-like"/>
    <property type="match status" value="1"/>
</dbReference>
<reference evidence="2 3" key="1">
    <citation type="submission" date="2020-08" db="EMBL/GenBank/DDBJ databases">
        <title>Draft genome sequencing of an Anaerocolumna strain isolated from anoxic soil subjected to BSD treatment.</title>
        <authorList>
            <person name="Uek A."/>
            <person name="Tonouchi A."/>
        </authorList>
    </citation>
    <scope>NUCLEOTIDE SEQUENCE [LARGE SCALE GENOMIC DNA]</scope>
    <source>
        <strain evidence="2 3">CTTW</strain>
    </source>
</reference>
<dbReference type="KEGG" id="acht:bsdcttw_45090"/>